<dbReference type="STRING" id="1353952.A0A165ECC6"/>
<gene>
    <name evidence="3" type="ORF">CALCODRAFT_510639</name>
</gene>
<organism evidence="3 4">
    <name type="scientific">Calocera cornea HHB12733</name>
    <dbReference type="NCBI Taxonomy" id="1353952"/>
    <lineage>
        <taxon>Eukaryota</taxon>
        <taxon>Fungi</taxon>
        <taxon>Dikarya</taxon>
        <taxon>Basidiomycota</taxon>
        <taxon>Agaricomycotina</taxon>
        <taxon>Dacrymycetes</taxon>
        <taxon>Dacrymycetales</taxon>
        <taxon>Dacrymycetaceae</taxon>
        <taxon>Calocera</taxon>
    </lineage>
</organism>
<dbReference type="InterPro" id="IPR036908">
    <property type="entry name" value="RlpA-like_sf"/>
</dbReference>
<evidence type="ECO:0000313" key="3">
    <source>
        <dbReference type="EMBL" id="KZT54555.1"/>
    </source>
</evidence>
<dbReference type="Proteomes" id="UP000076842">
    <property type="component" value="Unassembled WGS sequence"/>
</dbReference>
<protein>
    <recommendedName>
        <fullName evidence="5">RlpA-like protein double-psi beta-barrel domain-containing protein</fullName>
    </recommendedName>
</protein>
<evidence type="ECO:0008006" key="5">
    <source>
        <dbReference type="Google" id="ProtNLM"/>
    </source>
</evidence>
<dbReference type="CDD" id="cd22191">
    <property type="entry name" value="DPBB_RlpA_EXP_N-like"/>
    <property type="match status" value="1"/>
</dbReference>
<name>A0A165ECC6_9BASI</name>
<accession>A0A165ECC6</accession>
<keyword evidence="1 2" id="KW-0732">Signal</keyword>
<dbReference type="PANTHER" id="PTHR31836">
    <property type="match status" value="1"/>
</dbReference>
<dbReference type="InParanoid" id="A0A165ECC6"/>
<evidence type="ECO:0000256" key="2">
    <source>
        <dbReference type="SAM" id="SignalP"/>
    </source>
</evidence>
<evidence type="ECO:0000313" key="4">
    <source>
        <dbReference type="Proteomes" id="UP000076842"/>
    </source>
</evidence>
<evidence type="ECO:0000256" key="1">
    <source>
        <dbReference type="ARBA" id="ARBA00022729"/>
    </source>
</evidence>
<dbReference type="InterPro" id="IPR051477">
    <property type="entry name" value="Expansin_CellWall"/>
</dbReference>
<dbReference type="OrthoDB" id="623670at2759"/>
<feature type="chain" id="PRO_5007857079" description="RlpA-like protein double-psi beta-barrel domain-containing protein" evidence="2">
    <location>
        <begin position="20"/>
        <end position="141"/>
    </location>
</feature>
<dbReference type="SUPFAM" id="SSF50685">
    <property type="entry name" value="Barwin-like endoglucanases"/>
    <property type="match status" value="1"/>
</dbReference>
<sequence length="141" mass="15280">MVGTLCLTLAALAFGLVSATQHPHKLRNDKRHHSRTLSSDNVVKRGDTFSGRATWFNVGLGACGQFNVPSDYQYGDGYPGPNCFRSITIEYNGQQEVATIMDECPQGSCDESGQLDLSTGLFTAFAGLDVGQFDMTYVNSN</sequence>
<reference evidence="3 4" key="1">
    <citation type="journal article" date="2016" name="Mol. Biol. Evol.">
        <title>Comparative Genomics of Early-Diverging Mushroom-Forming Fungi Provides Insights into the Origins of Lignocellulose Decay Capabilities.</title>
        <authorList>
            <person name="Nagy L.G."/>
            <person name="Riley R."/>
            <person name="Tritt A."/>
            <person name="Adam C."/>
            <person name="Daum C."/>
            <person name="Floudas D."/>
            <person name="Sun H."/>
            <person name="Yadav J.S."/>
            <person name="Pangilinan J."/>
            <person name="Larsson K.H."/>
            <person name="Matsuura K."/>
            <person name="Barry K."/>
            <person name="Labutti K."/>
            <person name="Kuo R."/>
            <person name="Ohm R.A."/>
            <person name="Bhattacharya S.S."/>
            <person name="Shirouzu T."/>
            <person name="Yoshinaga Y."/>
            <person name="Martin F.M."/>
            <person name="Grigoriev I.V."/>
            <person name="Hibbett D.S."/>
        </authorList>
    </citation>
    <scope>NUCLEOTIDE SEQUENCE [LARGE SCALE GENOMIC DNA]</scope>
    <source>
        <strain evidence="3 4">HHB12733</strain>
    </source>
</reference>
<dbReference type="AlphaFoldDB" id="A0A165ECC6"/>
<dbReference type="Gene3D" id="2.40.40.10">
    <property type="entry name" value="RlpA-like domain"/>
    <property type="match status" value="1"/>
</dbReference>
<dbReference type="PANTHER" id="PTHR31836:SF28">
    <property type="entry name" value="SRCR DOMAIN-CONTAINING PROTEIN-RELATED"/>
    <property type="match status" value="1"/>
</dbReference>
<dbReference type="EMBL" id="KV424011">
    <property type="protein sequence ID" value="KZT54555.1"/>
    <property type="molecule type" value="Genomic_DNA"/>
</dbReference>
<keyword evidence="4" id="KW-1185">Reference proteome</keyword>
<feature type="signal peptide" evidence="2">
    <location>
        <begin position="1"/>
        <end position="19"/>
    </location>
</feature>
<proteinExistence type="predicted"/>